<name>A0A2K1KKB5_PHYPA</name>
<dbReference type="Gramene" id="Pp3c5_19350V3.3">
    <property type="protein sequence ID" value="PAC:32952992.CDS.1"/>
    <property type="gene ID" value="Pp3c5_19350"/>
</dbReference>
<feature type="domain" description="U-box" evidence="3">
    <location>
        <begin position="30"/>
        <end position="295"/>
    </location>
</feature>
<proteinExistence type="predicted"/>
<evidence type="ECO:0000256" key="1">
    <source>
        <dbReference type="ARBA" id="ARBA00022786"/>
    </source>
</evidence>
<dbReference type="FunCoup" id="A0A2K1KKB5">
    <property type="interactions" value="363"/>
</dbReference>
<dbReference type="Proteomes" id="UP000006727">
    <property type="component" value="Chromosome 5"/>
</dbReference>
<dbReference type="InterPro" id="IPR000225">
    <property type="entry name" value="Armadillo"/>
</dbReference>
<dbReference type="STRING" id="3218.A0A2K1KKB5"/>
<protein>
    <recommendedName>
        <fullName evidence="3">U-box domain-containing protein</fullName>
    </recommendedName>
</protein>
<dbReference type="SUPFAM" id="SSF48371">
    <property type="entry name" value="ARM repeat"/>
    <property type="match status" value="1"/>
</dbReference>
<feature type="repeat" description="ARM" evidence="2">
    <location>
        <begin position="59"/>
        <end position="102"/>
    </location>
</feature>
<dbReference type="PaxDb" id="3218-PP1S93_58V6.1"/>
<reference evidence="5" key="3">
    <citation type="submission" date="2020-12" db="UniProtKB">
        <authorList>
            <consortium name="EnsemblPlants"/>
        </authorList>
    </citation>
    <scope>IDENTIFICATION</scope>
</reference>
<evidence type="ECO:0000313" key="6">
    <source>
        <dbReference type="Proteomes" id="UP000006727"/>
    </source>
</evidence>
<dbReference type="GO" id="GO:0005737">
    <property type="term" value="C:cytoplasm"/>
    <property type="evidence" value="ECO:0000318"/>
    <property type="project" value="GO_Central"/>
</dbReference>
<dbReference type="EnsemblPlants" id="Pp3c5_19350V3.1">
    <property type="protein sequence ID" value="PAC:32952991.CDS.1"/>
    <property type="gene ID" value="Pp3c5_19350"/>
</dbReference>
<reference evidence="4 6" key="1">
    <citation type="journal article" date="2008" name="Science">
        <title>The Physcomitrella genome reveals evolutionary insights into the conquest of land by plants.</title>
        <authorList>
            <person name="Rensing S."/>
            <person name="Lang D."/>
            <person name="Zimmer A."/>
            <person name="Terry A."/>
            <person name="Salamov A."/>
            <person name="Shapiro H."/>
            <person name="Nishiyama T."/>
            <person name="Perroud P.-F."/>
            <person name="Lindquist E."/>
            <person name="Kamisugi Y."/>
            <person name="Tanahashi T."/>
            <person name="Sakakibara K."/>
            <person name="Fujita T."/>
            <person name="Oishi K."/>
            <person name="Shin-I T."/>
            <person name="Kuroki Y."/>
            <person name="Toyoda A."/>
            <person name="Suzuki Y."/>
            <person name="Hashimoto A."/>
            <person name="Yamaguchi K."/>
            <person name="Sugano A."/>
            <person name="Kohara Y."/>
            <person name="Fujiyama A."/>
            <person name="Anterola A."/>
            <person name="Aoki S."/>
            <person name="Ashton N."/>
            <person name="Barbazuk W.B."/>
            <person name="Barker E."/>
            <person name="Bennetzen J."/>
            <person name="Bezanilla M."/>
            <person name="Blankenship R."/>
            <person name="Cho S.H."/>
            <person name="Dutcher S."/>
            <person name="Estelle M."/>
            <person name="Fawcett J.A."/>
            <person name="Gundlach H."/>
            <person name="Hanada K."/>
            <person name="Heyl A."/>
            <person name="Hicks K.A."/>
            <person name="Hugh J."/>
            <person name="Lohr M."/>
            <person name="Mayer K."/>
            <person name="Melkozernov A."/>
            <person name="Murata T."/>
            <person name="Nelson D."/>
            <person name="Pils B."/>
            <person name="Prigge M."/>
            <person name="Reiss B."/>
            <person name="Renner T."/>
            <person name="Rombauts S."/>
            <person name="Rushton P."/>
            <person name="Sanderfoot A."/>
            <person name="Schween G."/>
            <person name="Shiu S.-H."/>
            <person name="Stueber K."/>
            <person name="Theodoulou F.L."/>
            <person name="Tu H."/>
            <person name="Van de Peer Y."/>
            <person name="Verrier P.J."/>
            <person name="Waters E."/>
            <person name="Wood A."/>
            <person name="Yang L."/>
            <person name="Cove D."/>
            <person name="Cuming A."/>
            <person name="Hasebe M."/>
            <person name="Lucas S."/>
            <person name="Mishler D.B."/>
            <person name="Reski R."/>
            <person name="Grigoriev I."/>
            <person name="Quatrano R.S."/>
            <person name="Boore J.L."/>
        </authorList>
    </citation>
    <scope>NUCLEOTIDE SEQUENCE [LARGE SCALE GENOMIC DNA]</scope>
    <source>
        <strain evidence="5 6">cv. Gransden 2004</strain>
    </source>
</reference>
<dbReference type="Gene3D" id="1.25.10.10">
    <property type="entry name" value="Leucine-rich Repeat Variant"/>
    <property type="match status" value="2"/>
</dbReference>
<dbReference type="PROSITE" id="PS50176">
    <property type="entry name" value="ARM_REPEAT"/>
    <property type="match status" value="3"/>
</dbReference>
<reference evidence="4 6" key="2">
    <citation type="journal article" date="2018" name="Plant J.">
        <title>The Physcomitrella patens chromosome-scale assembly reveals moss genome structure and evolution.</title>
        <authorList>
            <person name="Lang D."/>
            <person name="Ullrich K.K."/>
            <person name="Murat F."/>
            <person name="Fuchs J."/>
            <person name="Jenkins J."/>
            <person name="Haas F.B."/>
            <person name="Piednoel M."/>
            <person name="Gundlach H."/>
            <person name="Van Bel M."/>
            <person name="Meyberg R."/>
            <person name="Vives C."/>
            <person name="Morata J."/>
            <person name="Symeonidi A."/>
            <person name="Hiss M."/>
            <person name="Muchero W."/>
            <person name="Kamisugi Y."/>
            <person name="Saleh O."/>
            <person name="Blanc G."/>
            <person name="Decker E.L."/>
            <person name="van Gessel N."/>
            <person name="Grimwood J."/>
            <person name="Hayes R.D."/>
            <person name="Graham S.W."/>
            <person name="Gunter L.E."/>
            <person name="McDaniel S.F."/>
            <person name="Hoernstein S.N.W."/>
            <person name="Larsson A."/>
            <person name="Li F.W."/>
            <person name="Perroud P.F."/>
            <person name="Phillips J."/>
            <person name="Ranjan P."/>
            <person name="Rokshar D.S."/>
            <person name="Rothfels C.J."/>
            <person name="Schneider L."/>
            <person name="Shu S."/>
            <person name="Stevenson D.W."/>
            <person name="Thummler F."/>
            <person name="Tillich M."/>
            <person name="Villarreal Aguilar J.C."/>
            <person name="Widiez T."/>
            <person name="Wong G.K."/>
            <person name="Wymore A."/>
            <person name="Zhang Y."/>
            <person name="Zimmer A.D."/>
            <person name="Quatrano R.S."/>
            <person name="Mayer K.F.X."/>
            <person name="Goodstein D."/>
            <person name="Casacuberta J.M."/>
            <person name="Vandepoele K."/>
            <person name="Reski R."/>
            <person name="Cuming A.C."/>
            <person name="Tuskan G.A."/>
            <person name="Maumus F."/>
            <person name="Salse J."/>
            <person name="Schmutz J."/>
            <person name="Rensing S.A."/>
        </authorList>
    </citation>
    <scope>NUCLEOTIDE SEQUENCE [LARGE SCALE GENOMIC DNA]</scope>
    <source>
        <strain evidence="5 6">cv. Gransden 2004</strain>
    </source>
</reference>
<evidence type="ECO:0000313" key="5">
    <source>
        <dbReference type="EnsemblPlants" id="PAC:32952991.CDS.1"/>
    </source>
</evidence>
<dbReference type="PANTHER" id="PTHR23315">
    <property type="entry name" value="U BOX DOMAIN-CONTAINING"/>
    <property type="match status" value="1"/>
</dbReference>
<feature type="repeat" description="ARM" evidence="2">
    <location>
        <begin position="144"/>
        <end position="186"/>
    </location>
</feature>
<dbReference type="EMBL" id="ABEU02000005">
    <property type="protein sequence ID" value="PNR54203.1"/>
    <property type="molecule type" value="Genomic_DNA"/>
</dbReference>
<dbReference type="GO" id="GO:0005634">
    <property type="term" value="C:nucleus"/>
    <property type="evidence" value="ECO:0000318"/>
    <property type="project" value="GO_Central"/>
</dbReference>
<dbReference type="AlphaFoldDB" id="A0A2K1KKB5"/>
<dbReference type="Gramene" id="Pp3c5_19350V3.1">
    <property type="protein sequence ID" value="PAC:32952991.CDS.1"/>
    <property type="gene ID" value="Pp3c5_19350"/>
</dbReference>
<keyword evidence="6" id="KW-1185">Reference proteome</keyword>
<organism evidence="4">
    <name type="scientific">Physcomitrium patens</name>
    <name type="common">Spreading-leaved earth moss</name>
    <name type="synonym">Physcomitrella patens</name>
    <dbReference type="NCBI Taxonomy" id="3218"/>
    <lineage>
        <taxon>Eukaryota</taxon>
        <taxon>Viridiplantae</taxon>
        <taxon>Streptophyta</taxon>
        <taxon>Embryophyta</taxon>
        <taxon>Bryophyta</taxon>
        <taxon>Bryophytina</taxon>
        <taxon>Bryopsida</taxon>
        <taxon>Funariidae</taxon>
        <taxon>Funariales</taxon>
        <taxon>Funariaceae</taxon>
        <taxon>Physcomitrium</taxon>
    </lineage>
</organism>
<feature type="repeat" description="ARM" evidence="2">
    <location>
        <begin position="185"/>
        <end position="227"/>
    </location>
</feature>
<accession>A0A2K1KKB5</accession>
<evidence type="ECO:0000313" key="4">
    <source>
        <dbReference type="EMBL" id="PNR54203.1"/>
    </source>
</evidence>
<dbReference type="InterPro" id="IPR058678">
    <property type="entry name" value="ARM_PUB"/>
</dbReference>
<dbReference type="Pfam" id="PF25598">
    <property type="entry name" value="ARM_PUB"/>
    <property type="match status" value="1"/>
</dbReference>
<dbReference type="PANTHER" id="PTHR23315:SF111">
    <property type="entry name" value="U-BOX DOMAIN-CONTAINING PROTEIN 14"/>
    <property type="match status" value="1"/>
</dbReference>
<dbReference type="InterPro" id="IPR011989">
    <property type="entry name" value="ARM-like"/>
</dbReference>
<dbReference type="InterPro" id="IPR016024">
    <property type="entry name" value="ARM-type_fold"/>
</dbReference>
<dbReference type="InParanoid" id="A0A2K1KKB5"/>
<sequence length="310" mass="33003">MAAGDFSNVEIEIRQQIDRWVASLEAEANHVSAKRDAALGLRSLTRKSSLNREYIATKGAIPAIVSVLRDSTDPETKKHAVTLLLNLSIHPNVKDEIMAAGALDPIVQVLKYGDCEARANAAAALFSLSTKTTTNKALIGSSTDAIPALVKLLTEGTTRGKKDAASAIFDLAICHENKAIAVRAGVIPPLVDLLLDEKQGIVDEALATLAILATHVEGQAEIGRVGALPLLIDIISESSPQNKENAAAILLELCCSDPNNTYMSAKLGVCGPLGELCSTGTSKARRKARKLLDLQRHAQHRHGHFGARSF</sequence>
<dbReference type="EnsemblPlants" id="Pp3c5_19350V3.3">
    <property type="protein sequence ID" value="PAC:32952992.CDS.1"/>
    <property type="gene ID" value="Pp3c5_19350"/>
</dbReference>
<keyword evidence="1" id="KW-0833">Ubl conjugation pathway</keyword>
<evidence type="ECO:0000259" key="3">
    <source>
        <dbReference type="Pfam" id="PF25598"/>
    </source>
</evidence>
<gene>
    <name evidence="4" type="ORF">PHYPA_007880</name>
</gene>
<dbReference type="SMART" id="SM00185">
    <property type="entry name" value="ARM"/>
    <property type="match status" value="5"/>
</dbReference>
<evidence type="ECO:0000256" key="2">
    <source>
        <dbReference type="PROSITE-ProRule" id="PRU00259"/>
    </source>
</evidence>